<organism evidence="5 6">
    <name type="scientific">Durusdinium trenchii</name>
    <dbReference type="NCBI Taxonomy" id="1381693"/>
    <lineage>
        <taxon>Eukaryota</taxon>
        <taxon>Sar</taxon>
        <taxon>Alveolata</taxon>
        <taxon>Dinophyceae</taxon>
        <taxon>Suessiales</taxon>
        <taxon>Symbiodiniaceae</taxon>
        <taxon>Durusdinium</taxon>
    </lineage>
</organism>
<dbReference type="InterPro" id="IPR001525">
    <property type="entry name" value="C5_MeTfrase"/>
</dbReference>
<dbReference type="Pfam" id="PF00145">
    <property type="entry name" value="DNA_methylase"/>
    <property type="match status" value="1"/>
</dbReference>
<evidence type="ECO:0000256" key="3">
    <source>
        <dbReference type="ARBA" id="ARBA00022691"/>
    </source>
</evidence>
<dbReference type="Gene3D" id="3.40.50.150">
    <property type="entry name" value="Vaccinia Virus protein VP39"/>
    <property type="match status" value="1"/>
</dbReference>
<evidence type="ECO:0000313" key="6">
    <source>
        <dbReference type="Proteomes" id="UP001642464"/>
    </source>
</evidence>
<evidence type="ECO:0000256" key="1">
    <source>
        <dbReference type="ARBA" id="ARBA00022603"/>
    </source>
</evidence>
<dbReference type="GO" id="GO:0008168">
    <property type="term" value="F:methyltransferase activity"/>
    <property type="evidence" value="ECO:0007669"/>
    <property type="project" value="UniProtKB-KW"/>
</dbReference>
<dbReference type="EMBL" id="CAXAMM010039380">
    <property type="protein sequence ID" value="CAK9086035.1"/>
    <property type="molecule type" value="Genomic_DNA"/>
</dbReference>
<feature type="transmembrane region" description="Helical" evidence="4">
    <location>
        <begin position="407"/>
        <end position="426"/>
    </location>
</feature>
<evidence type="ECO:0000313" key="5">
    <source>
        <dbReference type="EMBL" id="CAK9086035.1"/>
    </source>
</evidence>
<accession>A0ABP0QF02</accession>
<evidence type="ECO:0000256" key="4">
    <source>
        <dbReference type="SAM" id="Phobius"/>
    </source>
</evidence>
<keyword evidence="4" id="KW-0812">Transmembrane</keyword>
<gene>
    <name evidence="5" type="ORF">SCF082_LOCUS40717</name>
</gene>
<name>A0ABP0QF02_9DINO</name>
<reference evidence="5 6" key="1">
    <citation type="submission" date="2024-02" db="EMBL/GenBank/DDBJ databases">
        <authorList>
            <person name="Chen Y."/>
            <person name="Shah S."/>
            <person name="Dougan E. K."/>
            <person name="Thang M."/>
            <person name="Chan C."/>
        </authorList>
    </citation>
    <scope>NUCLEOTIDE SEQUENCE [LARGE SCALE GENOMIC DNA]</scope>
</reference>
<keyword evidence="4" id="KW-0472">Membrane</keyword>
<keyword evidence="4" id="KW-1133">Transmembrane helix</keyword>
<dbReference type="Proteomes" id="UP001642464">
    <property type="component" value="Unassembled WGS sequence"/>
</dbReference>
<proteinExistence type="predicted"/>
<dbReference type="GO" id="GO:0032259">
    <property type="term" value="P:methylation"/>
    <property type="evidence" value="ECO:0007669"/>
    <property type="project" value="UniProtKB-KW"/>
</dbReference>
<dbReference type="PANTHER" id="PTHR46098">
    <property type="entry name" value="TRNA (CYTOSINE(38)-C(5))-METHYLTRANSFERASE"/>
    <property type="match status" value="1"/>
</dbReference>
<evidence type="ECO:0000256" key="2">
    <source>
        <dbReference type="ARBA" id="ARBA00022679"/>
    </source>
</evidence>
<dbReference type="SUPFAM" id="SSF53335">
    <property type="entry name" value="S-adenosyl-L-methionine-dependent methyltransferases"/>
    <property type="match status" value="1"/>
</dbReference>
<keyword evidence="1 5" id="KW-0489">Methyltransferase</keyword>
<keyword evidence="2" id="KW-0808">Transferase</keyword>
<protein>
    <submittedName>
        <fullName evidence="5">Modification methylase DsaV (M.DsaV) (Cytosine-specific methyltransferase DsaV)</fullName>
    </submittedName>
</protein>
<dbReference type="InterPro" id="IPR050750">
    <property type="entry name" value="C5-MTase"/>
</dbReference>
<dbReference type="PANTHER" id="PTHR46098:SF1">
    <property type="entry name" value="TRNA (CYTOSINE(38)-C(5))-METHYLTRANSFERASE"/>
    <property type="match status" value="1"/>
</dbReference>
<comment type="caution">
    <text evidence="5">The sequence shown here is derived from an EMBL/GenBank/DDBJ whole genome shotgun (WGS) entry which is preliminary data.</text>
</comment>
<keyword evidence="6" id="KW-1185">Reference proteome</keyword>
<keyword evidence="3" id="KW-0949">S-adenosyl-L-methionine</keyword>
<dbReference type="InterPro" id="IPR029063">
    <property type="entry name" value="SAM-dependent_MTases_sf"/>
</dbReference>
<sequence>MVLTRQRKGTTSWHLQPERILTRHFEQRGTFIKKLVLERAKKAGFDAGNGPDAATHVLASDCSGLGSDCMAMKRLGLTCSHLFASDVSVKSRRFINANFSPKHLVANALKRLDCGSMTGYSCGFPCQPFSRLNGRRKAWADKRTRLFDVALKTISTKEPAWAVLENVKGLAKYYPQVRAKIRAQGLTKKYVTLVVPMCPRDLLKEHARRPRLYFLMVRRDVAVKADLVHFVRLALSDICKSMPKPLALESYWLSKTGPSVSKTRHQKAVKKNEGFQPKWVKRHAKLKKNIRSDHIMKAKLLAAPSADLGLTPRESGALQIEWARRGCPNTFVADVSQNAGRVPWGISGEVPTLSCSGKIVSFDSSTPNTLKLVSAAEKLQLQGVDLSRVTIPKGMTELDMAKLAGNAMHVDIMALAMMLAMTMVNWNKYKLGSRMRTDKTDKHVPLKVFTWSSKKGLVLQHQKKHAKKVMKKKATKK</sequence>